<keyword evidence="2" id="KW-1185">Reference proteome</keyword>
<comment type="caution">
    <text evidence="1">The sequence shown here is derived from an EMBL/GenBank/DDBJ whole genome shotgun (WGS) entry which is preliminary data.</text>
</comment>
<dbReference type="AlphaFoldDB" id="A0AAD7DXG2"/>
<reference evidence="1" key="1">
    <citation type="submission" date="2023-03" db="EMBL/GenBank/DDBJ databases">
        <title>Massive genome expansion in bonnet fungi (Mycena s.s.) driven by repeated elements and novel gene families across ecological guilds.</title>
        <authorList>
            <consortium name="Lawrence Berkeley National Laboratory"/>
            <person name="Harder C.B."/>
            <person name="Miyauchi S."/>
            <person name="Viragh M."/>
            <person name="Kuo A."/>
            <person name="Thoen E."/>
            <person name="Andreopoulos B."/>
            <person name="Lu D."/>
            <person name="Skrede I."/>
            <person name="Drula E."/>
            <person name="Henrissat B."/>
            <person name="Morin E."/>
            <person name="Kohler A."/>
            <person name="Barry K."/>
            <person name="LaButti K."/>
            <person name="Morin E."/>
            <person name="Salamov A."/>
            <person name="Lipzen A."/>
            <person name="Mereny Z."/>
            <person name="Hegedus B."/>
            <person name="Baldrian P."/>
            <person name="Stursova M."/>
            <person name="Weitz H."/>
            <person name="Taylor A."/>
            <person name="Grigoriev I.V."/>
            <person name="Nagy L.G."/>
            <person name="Martin F."/>
            <person name="Kauserud H."/>
        </authorList>
    </citation>
    <scope>NUCLEOTIDE SEQUENCE</scope>
    <source>
        <strain evidence="1">CBHHK182m</strain>
    </source>
</reference>
<protein>
    <submittedName>
        <fullName evidence="1">Uncharacterized protein</fullName>
    </submittedName>
</protein>
<gene>
    <name evidence="1" type="ORF">B0H16DRAFT_1483490</name>
</gene>
<name>A0AAD7DXG2_9AGAR</name>
<organism evidence="1 2">
    <name type="scientific">Mycena metata</name>
    <dbReference type="NCBI Taxonomy" id="1033252"/>
    <lineage>
        <taxon>Eukaryota</taxon>
        <taxon>Fungi</taxon>
        <taxon>Dikarya</taxon>
        <taxon>Basidiomycota</taxon>
        <taxon>Agaricomycotina</taxon>
        <taxon>Agaricomycetes</taxon>
        <taxon>Agaricomycetidae</taxon>
        <taxon>Agaricales</taxon>
        <taxon>Marasmiineae</taxon>
        <taxon>Mycenaceae</taxon>
        <taxon>Mycena</taxon>
    </lineage>
</organism>
<sequence>MVCTGLPRLLTAEEVEHLSSSLRILQLKVDKLRAEKLRNSLSWHATVGEFLGGRSVSLFRCIKELNDGYQVVVDLAFSERNKNYSDEVAKSPVNDIVSECSRDDDGVPRSLSRIIKGGYDSQGQTQKLMRLDDDGGLNSTMLNGVAYLRSTWATLYAPTIHWLSAIISHHWKLQETHRLSGYVPKWKGAVTASATEVELRRRLHLTVMGSYKKRTATAFGDTSQNGRVL</sequence>
<evidence type="ECO:0000313" key="1">
    <source>
        <dbReference type="EMBL" id="KAJ7701363.1"/>
    </source>
</evidence>
<dbReference type="Proteomes" id="UP001215598">
    <property type="component" value="Unassembled WGS sequence"/>
</dbReference>
<proteinExistence type="predicted"/>
<evidence type="ECO:0000313" key="2">
    <source>
        <dbReference type="Proteomes" id="UP001215598"/>
    </source>
</evidence>
<dbReference type="EMBL" id="JARKIB010000532">
    <property type="protein sequence ID" value="KAJ7701363.1"/>
    <property type="molecule type" value="Genomic_DNA"/>
</dbReference>
<accession>A0AAD7DXG2</accession>